<evidence type="ECO:0000259" key="16">
    <source>
        <dbReference type="PROSITE" id="PS50862"/>
    </source>
</evidence>
<evidence type="ECO:0000256" key="6">
    <source>
        <dbReference type="ARBA" id="ARBA00022741"/>
    </source>
</evidence>
<dbReference type="EC" id="6.1.1.11" evidence="12"/>
<dbReference type="Pfam" id="PF00587">
    <property type="entry name" value="tRNA-synt_2b"/>
    <property type="match status" value="1"/>
</dbReference>
<comment type="catalytic activity">
    <reaction evidence="11 12">
        <text>tRNA(Ser) + L-serine + ATP = L-seryl-tRNA(Ser) + AMP + diphosphate + H(+)</text>
        <dbReference type="Rhea" id="RHEA:12292"/>
        <dbReference type="Rhea" id="RHEA-COMP:9669"/>
        <dbReference type="Rhea" id="RHEA-COMP:9703"/>
        <dbReference type="ChEBI" id="CHEBI:15378"/>
        <dbReference type="ChEBI" id="CHEBI:30616"/>
        <dbReference type="ChEBI" id="CHEBI:33019"/>
        <dbReference type="ChEBI" id="CHEBI:33384"/>
        <dbReference type="ChEBI" id="CHEBI:78442"/>
        <dbReference type="ChEBI" id="CHEBI:78533"/>
        <dbReference type="ChEBI" id="CHEBI:456215"/>
        <dbReference type="EC" id="6.1.1.11"/>
    </reaction>
</comment>
<dbReference type="PIRSF" id="PIRSF001529">
    <property type="entry name" value="Ser-tRNA-synth_IIa"/>
    <property type="match status" value="1"/>
</dbReference>
<feature type="domain" description="Aminoacyl-transfer RNA synthetases class-II family profile" evidence="16">
    <location>
        <begin position="141"/>
        <end position="411"/>
    </location>
</feature>
<comment type="function">
    <text evidence="12">Catalyzes the attachment of serine to tRNA(Ser). Is also able to aminoacylate tRNA(Sec) with serine, to form the misacylated tRNA L-seryl-tRNA(Sec), which will be further converted into selenocysteinyl-tRNA(Sec).</text>
</comment>
<keyword evidence="4 12" id="KW-0963">Cytoplasm</keyword>
<dbReference type="SUPFAM" id="SSF46589">
    <property type="entry name" value="tRNA-binding arm"/>
    <property type="match status" value="1"/>
</dbReference>
<dbReference type="PANTHER" id="PTHR43697:SF1">
    <property type="entry name" value="SERINE--TRNA LIGASE"/>
    <property type="match status" value="1"/>
</dbReference>
<comment type="subunit">
    <text evidence="12">Homodimer. The tRNA molecule binds across the dimer.</text>
</comment>
<dbReference type="PANTHER" id="PTHR43697">
    <property type="entry name" value="SERYL-TRNA SYNTHETASE"/>
    <property type="match status" value="1"/>
</dbReference>
<protein>
    <recommendedName>
        <fullName evidence="12">Serine--tRNA ligase</fullName>
        <ecNumber evidence="12">6.1.1.11</ecNumber>
    </recommendedName>
    <alternativeName>
        <fullName evidence="12">Seryl-tRNA synthetase</fullName>
        <shortName evidence="12">SerRS</shortName>
    </alternativeName>
    <alternativeName>
        <fullName evidence="12">Seryl-tRNA(Ser/Sec) synthetase</fullName>
    </alternativeName>
</protein>
<dbReference type="InterPro" id="IPR042103">
    <property type="entry name" value="SerRS_1_N_sf"/>
</dbReference>
<dbReference type="InterPro" id="IPR045864">
    <property type="entry name" value="aa-tRNA-synth_II/BPL/LPL"/>
</dbReference>
<evidence type="ECO:0000256" key="10">
    <source>
        <dbReference type="ARBA" id="ARBA00047929"/>
    </source>
</evidence>
<dbReference type="GO" id="GO:0005737">
    <property type="term" value="C:cytoplasm"/>
    <property type="evidence" value="ECO:0007669"/>
    <property type="project" value="UniProtKB-SubCell"/>
</dbReference>
<dbReference type="Gene3D" id="1.10.287.40">
    <property type="entry name" value="Serine-tRNA synthetase, tRNA binding domain"/>
    <property type="match status" value="1"/>
</dbReference>
<comment type="pathway">
    <text evidence="2 12">Aminoacyl-tRNA biosynthesis; selenocysteinyl-tRNA(Sec) biosynthesis; L-seryl-tRNA(Sec) from L-serine and tRNA(Sec): step 1/1.</text>
</comment>
<dbReference type="SUPFAM" id="SSF55681">
    <property type="entry name" value="Class II aaRS and biotin synthetases"/>
    <property type="match status" value="1"/>
</dbReference>
<evidence type="ECO:0000313" key="17">
    <source>
        <dbReference type="EMBL" id="BDS08224.1"/>
    </source>
</evidence>
<evidence type="ECO:0000256" key="14">
    <source>
        <dbReference type="PIRSR" id="PIRSR001529-2"/>
    </source>
</evidence>
<keyword evidence="9 12" id="KW-0030">Aminoacyl-tRNA synthetase</keyword>
<dbReference type="NCBIfam" id="TIGR00414">
    <property type="entry name" value="serS"/>
    <property type="match status" value="1"/>
</dbReference>
<dbReference type="PROSITE" id="PS50862">
    <property type="entry name" value="AA_TRNA_LIGASE_II"/>
    <property type="match status" value="1"/>
</dbReference>
<dbReference type="InterPro" id="IPR010978">
    <property type="entry name" value="tRNA-bd_arm"/>
</dbReference>
<evidence type="ECO:0000256" key="7">
    <source>
        <dbReference type="ARBA" id="ARBA00022840"/>
    </source>
</evidence>
<evidence type="ECO:0000256" key="13">
    <source>
        <dbReference type="PIRSR" id="PIRSR001529-1"/>
    </source>
</evidence>
<feature type="binding site" evidence="12">
    <location>
        <begin position="233"/>
        <end position="235"/>
    </location>
    <ligand>
        <name>L-serine</name>
        <dbReference type="ChEBI" id="CHEBI:33384"/>
    </ligand>
</feature>
<feature type="binding site" evidence="12 14">
    <location>
        <begin position="351"/>
        <end position="354"/>
    </location>
    <ligand>
        <name>ATP</name>
        <dbReference type="ChEBI" id="CHEBI:30616"/>
    </ligand>
</feature>
<keyword evidence="6 12" id="KW-0547">Nucleotide-binding</keyword>
<dbReference type="GO" id="GO:0005524">
    <property type="term" value="F:ATP binding"/>
    <property type="evidence" value="ECO:0007669"/>
    <property type="project" value="UniProtKB-UniRule"/>
</dbReference>
<evidence type="ECO:0000256" key="5">
    <source>
        <dbReference type="ARBA" id="ARBA00022598"/>
    </source>
</evidence>
<reference evidence="17" key="1">
    <citation type="submission" date="2024-07" db="EMBL/GenBank/DDBJ databases">
        <title>Complete genome sequence of Verrucomicrobiaceae bacterium NT6N.</title>
        <authorList>
            <person name="Huang C."/>
            <person name="Takami H."/>
            <person name="Hamasaki K."/>
        </authorList>
    </citation>
    <scope>NUCLEOTIDE SEQUENCE</scope>
    <source>
        <strain evidence="17">NT6N</strain>
    </source>
</reference>
<keyword evidence="8 12" id="KW-0648">Protein biosynthesis</keyword>
<evidence type="ECO:0000256" key="3">
    <source>
        <dbReference type="ARBA" id="ARBA00010728"/>
    </source>
</evidence>
<evidence type="ECO:0000256" key="11">
    <source>
        <dbReference type="ARBA" id="ARBA00048823"/>
    </source>
</evidence>
<feature type="binding site" evidence="12">
    <location>
        <position position="386"/>
    </location>
    <ligand>
        <name>L-serine</name>
        <dbReference type="ChEBI" id="CHEBI:33384"/>
    </ligand>
</feature>
<evidence type="ECO:0000256" key="9">
    <source>
        <dbReference type="ARBA" id="ARBA00023146"/>
    </source>
</evidence>
<keyword evidence="15" id="KW-0175">Coiled coil</keyword>
<evidence type="ECO:0000256" key="15">
    <source>
        <dbReference type="SAM" id="Coils"/>
    </source>
</evidence>
<comment type="caution">
    <text evidence="12">Lacks conserved residue(s) required for the propagation of feature annotation.</text>
</comment>
<comment type="catalytic activity">
    <reaction evidence="10 12">
        <text>tRNA(Sec) + L-serine + ATP = L-seryl-tRNA(Sec) + AMP + diphosphate + H(+)</text>
        <dbReference type="Rhea" id="RHEA:42580"/>
        <dbReference type="Rhea" id="RHEA-COMP:9742"/>
        <dbReference type="Rhea" id="RHEA-COMP:10128"/>
        <dbReference type="ChEBI" id="CHEBI:15378"/>
        <dbReference type="ChEBI" id="CHEBI:30616"/>
        <dbReference type="ChEBI" id="CHEBI:33019"/>
        <dbReference type="ChEBI" id="CHEBI:33384"/>
        <dbReference type="ChEBI" id="CHEBI:78442"/>
        <dbReference type="ChEBI" id="CHEBI:78533"/>
        <dbReference type="ChEBI" id="CHEBI:456215"/>
        <dbReference type="EC" id="6.1.1.11"/>
    </reaction>
</comment>
<evidence type="ECO:0000256" key="1">
    <source>
        <dbReference type="ARBA" id="ARBA00004496"/>
    </source>
</evidence>
<dbReference type="CDD" id="cd00770">
    <property type="entry name" value="SerRS_core"/>
    <property type="match status" value="1"/>
</dbReference>
<dbReference type="InterPro" id="IPR006195">
    <property type="entry name" value="aa-tRNA-synth_II"/>
</dbReference>
<feature type="binding site" evidence="12 13">
    <location>
        <position position="287"/>
    </location>
    <ligand>
        <name>L-serine</name>
        <dbReference type="ChEBI" id="CHEBI:33384"/>
    </ligand>
</feature>
<dbReference type="Gene3D" id="3.30.930.10">
    <property type="entry name" value="Bira Bifunctional Protein, Domain 2"/>
    <property type="match status" value="1"/>
</dbReference>
<dbReference type="AlphaFoldDB" id="A0AAT9FQP9"/>
<sequence length="424" mass="47136">MLDIKAIREDAAAIKERLATRGGDAHLLIDEVLACDESRRSAETDKQSLQSQRKQLSKQIGALMGQGKADEAESIKEEVRLIGEKISALDEAGETAGSRQTELLMSIPNLPHADCPVGADEDANPEIRVWGEKPEIAEPLDHVALAEKHGLISFDDGTRLTGSGYVVYRGKGARLERALIQFLLNTQTEEHGYEEVNVPHIIKRECMEGTGQLPKFEDDMYGLEDNTLFLAPTAEVPVTNLYRDTLLKNEDLPIKLTAYTPCFRREAGSAGRDNRGIIRMHQFDKVELVQIVQPEKSLELLEELTGHAEAILQKLGLHYRVIELCTGDIGFSSAKTYDIEVWSPGQNKFLEVSSCSNFGDYQARRMKLRYKDEDGKNQICHTLNGSGTALPRLYVALIEQYQQPDGSILIPEVLAPYFGADKIG</sequence>
<feature type="binding site" evidence="13">
    <location>
        <position position="384"/>
    </location>
    <ligand>
        <name>L-serine</name>
        <dbReference type="ChEBI" id="CHEBI:33384"/>
    </ligand>
</feature>
<feature type="binding site" evidence="13">
    <location>
        <position position="233"/>
    </location>
    <ligand>
        <name>L-serine</name>
        <dbReference type="ChEBI" id="CHEBI:33384"/>
    </ligand>
</feature>
<dbReference type="InterPro" id="IPR002317">
    <property type="entry name" value="Ser-tRNA-ligase_type_1"/>
</dbReference>
<accession>A0AAT9FQP9</accession>
<name>A0AAT9FQP9_9BACT</name>
<dbReference type="GO" id="GO:0004828">
    <property type="term" value="F:serine-tRNA ligase activity"/>
    <property type="evidence" value="ECO:0007669"/>
    <property type="project" value="UniProtKB-UniRule"/>
</dbReference>
<dbReference type="EMBL" id="AP026866">
    <property type="protein sequence ID" value="BDS08224.1"/>
    <property type="molecule type" value="Genomic_DNA"/>
</dbReference>
<dbReference type="GO" id="GO:0016260">
    <property type="term" value="P:selenocysteine biosynthetic process"/>
    <property type="evidence" value="ECO:0007669"/>
    <property type="project" value="UniProtKB-UniRule"/>
</dbReference>
<dbReference type="PRINTS" id="PR00981">
    <property type="entry name" value="TRNASYNTHSER"/>
</dbReference>
<evidence type="ECO:0000256" key="2">
    <source>
        <dbReference type="ARBA" id="ARBA00005045"/>
    </source>
</evidence>
<comment type="similarity">
    <text evidence="3 12">Belongs to the class-II aminoacyl-tRNA synthetase family. Type-1 seryl-tRNA synthetase subfamily.</text>
</comment>
<dbReference type="KEGG" id="osu:NT6N_32640"/>
<dbReference type="InterPro" id="IPR015866">
    <property type="entry name" value="Ser-tRNA-synth_1_N"/>
</dbReference>
<feature type="coiled-coil region" evidence="15">
    <location>
        <begin position="39"/>
        <end position="66"/>
    </location>
</feature>
<organism evidence="17">
    <name type="scientific">Oceaniferula spumae</name>
    <dbReference type="NCBI Taxonomy" id="2979115"/>
    <lineage>
        <taxon>Bacteria</taxon>
        <taxon>Pseudomonadati</taxon>
        <taxon>Verrucomicrobiota</taxon>
        <taxon>Verrucomicrobiia</taxon>
        <taxon>Verrucomicrobiales</taxon>
        <taxon>Verrucomicrobiaceae</taxon>
        <taxon>Oceaniferula</taxon>
    </lineage>
</organism>
<feature type="binding site" evidence="12 14">
    <location>
        <begin position="264"/>
        <end position="266"/>
    </location>
    <ligand>
        <name>ATP</name>
        <dbReference type="ChEBI" id="CHEBI:30616"/>
    </ligand>
</feature>
<evidence type="ECO:0000256" key="4">
    <source>
        <dbReference type="ARBA" id="ARBA00022490"/>
    </source>
</evidence>
<keyword evidence="5 12" id="KW-0436">Ligase</keyword>
<evidence type="ECO:0000256" key="12">
    <source>
        <dbReference type="HAMAP-Rule" id="MF_00176"/>
    </source>
</evidence>
<proteinExistence type="inferred from homology"/>
<dbReference type="Pfam" id="PF02403">
    <property type="entry name" value="Seryl_tRNA_N"/>
    <property type="match status" value="1"/>
</dbReference>
<comment type="subcellular location">
    <subcellularLocation>
        <location evidence="1 12">Cytoplasm</location>
    </subcellularLocation>
</comment>
<dbReference type="HAMAP" id="MF_00176">
    <property type="entry name" value="Ser_tRNA_synth_type1"/>
    <property type="match status" value="1"/>
</dbReference>
<feature type="binding site" evidence="13">
    <location>
        <position position="264"/>
    </location>
    <ligand>
        <name>L-serine</name>
        <dbReference type="ChEBI" id="CHEBI:33384"/>
    </ligand>
</feature>
<keyword evidence="7 12" id="KW-0067">ATP-binding</keyword>
<dbReference type="InterPro" id="IPR002314">
    <property type="entry name" value="aa-tRNA-synt_IIb"/>
</dbReference>
<dbReference type="GO" id="GO:0006434">
    <property type="term" value="P:seryl-tRNA aminoacylation"/>
    <property type="evidence" value="ECO:0007669"/>
    <property type="project" value="UniProtKB-UniRule"/>
</dbReference>
<evidence type="ECO:0000256" key="8">
    <source>
        <dbReference type="ARBA" id="ARBA00022917"/>
    </source>
</evidence>
<dbReference type="InterPro" id="IPR033729">
    <property type="entry name" value="SerRS_core"/>
</dbReference>
<gene>
    <name evidence="12 17" type="primary">serS</name>
    <name evidence="17" type="ORF">NT6N_32640</name>
</gene>
<comment type="domain">
    <text evidence="12">Consists of two distinct domains, a catalytic core and a N-terminal extension that is involved in tRNA binding.</text>
</comment>